<evidence type="ECO:0000256" key="1">
    <source>
        <dbReference type="PROSITE-ProRule" id="PRU00042"/>
    </source>
</evidence>
<feature type="domain" description="C2H2-type" evidence="2">
    <location>
        <begin position="160"/>
        <end position="188"/>
    </location>
</feature>
<dbReference type="InterPro" id="IPR013087">
    <property type="entry name" value="Znf_C2H2_type"/>
</dbReference>
<dbReference type="GO" id="GO:0008270">
    <property type="term" value="F:zinc ion binding"/>
    <property type="evidence" value="ECO:0007669"/>
    <property type="project" value="UniProtKB-KW"/>
</dbReference>
<keyword evidence="3" id="KW-0238">DNA-binding</keyword>
<dbReference type="InterPro" id="IPR037472">
    <property type="entry name" value="MBD8"/>
</dbReference>
<dbReference type="PROSITE" id="PS00028">
    <property type="entry name" value="ZINC_FINGER_C2H2_1"/>
    <property type="match status" value="1"/>
</dbReference>
<evidence type="ECO:0000313" key="4">
    <source>
        <dbReference type="Proteomes" id="UP000245207"/>
    </source>
</evidence>
<keyword evidence="1" id="KW-0479">Metal-binding</keyword>
<dbReference type="OrthoDB" id="1893318at2759"/>
<dbReference type="Proteomes" id="UP000245207">
    <property type="component" value="Unassembled WGS sequence"/>
</dbReference>
<sequence>MLGFMESKQVQGFGRSERRKVVNANVILKLLPENWKAEIAVHRLAGLTSLYCQNYVRLWVLDEIRKKIFSITSSVEVKGQWEKNMLQVREISLEMVCWYLTRWLPLPGRTRSILRQMKNGSPMFLKSASIKTIASSSVHEANNNVPAPSYLYDVKVVSLIECSPCGLTFEDIGGLEKHLAIVHKNTTRRFILPTVTQTSEKLAIVDLDEPQLDVAQAQQNGKACDQPSLKQAHAQQNGLAIDWRNLNKAHEQKNGKPSSSSQQSAIPQVSVPIINGNSRFETHCTWCKKDFLYETVDPEIMTEAREFMCRKCKQKICGVLERSLLKNCQNSSSTEPKDLFFVKSSTSYDREMIKEFVDRNWFQEIEMAKMPNWN</sequence>
<dbReference type="PANTHER" id="PTHR37701">
    <property type="entry name" value="METHYL-CPG-BINDING DOMAIN-CONTAINING PROTEIN 8"/>
    <property type="match status" value="1"/>
</dbReference>
<dbReference type="AlphaFoldDB" id="A0A2U1M4Q3"/>
<accession>A0A2U1M4Q3</accession>
<dbReference type="EMBL" id="PKPP01006525">
    <property type="protein sequence ID" value="PWA56231.1"/>
    <property type="molecule type" value="Genomic_DNA"/>
</dbReference>
<evidence type="ECO:0000259" key="2">
    <source>
        <dbReference type="PROSITE" id="PS50157"/>
    </source>
</evidence>
<dbReference type="GO" id="GO:0003677">
    <property type="term" value="F:DNA binding"/>
    <property type="evidence" value="ECO:0007669"/>
    <property type="project" value="UniProtKB-KW"/>
</dbReference>
<keyword evidence="4" id="KW-1185">Reference proteome</keyword>
<keyword evidence="1" id="KW-0863">Zinc-finger</keyword>
<organism evidence="3 4">
    <name type="scientific">Artemisia annua</name>
    <name type="common">Sweet wormwood</name>
    <dbReference type="NCBI Taxonomy" id="35608"/>
    <lineage>
        <taxon>Eukaryota</taxon>
        <taxon>Viridiplantae</taxon>
        <taxon>Streptophyta</taxon>
        <taxon>Embryophyta</taxon>
        <taxon>Tracheophyta</taxon>
        <taxon>Spermatophyta</taxon>
        <taxon>Magnoliopsida</taxon>
        <taxon>eudicotyledons</taxon>
        <taxon>Gunneridae</taxon>
        <taxon>Pentapetalae</taxon>
        <taxon>asterids</taxon>
        <taxon>campanulids</taxon>
        <taxon>Asterales</taxon>
        <taxon>Asteraceae</taxon>
        <taxon>Asteroideae</taxon>
        <taxon>Anthemideae</taxon>
        <taxon>Artemisiinae</taxon>
        <taxon>Artemisia</taxon>
    </lineage>
</organism>
<reference evidence="3 4" key="1">
    <citation type="journal article" date="2018" name="Mol. Plant">
        <title>The genome of Artemisia annua provides insight into the evolution of Asteraceae family and artemisinin biosynthesis.</title>
        <authorList>
            <person name="Shen Q."/>
            <person name="Zhang L."/>
            <person name="Liao Z."/>
            <person name="Wang S."/>
            <person name="Yan T."/>
            <person name="Shi P."/>
            <person name="Liu M."/>
            <person name="Fu X."/>
            <person name="Pan Q."/>
            <person name="Wang Y."/>
            <person name="Lv Z."/>
            <person name="Lu X."/>
            <person name="Zhang F."/>
            <person name="Jiang W."/>
            <person name="Ma Y."/>
            <person name="Chen M."/>
            <person name="Hao X."/>
            <person name="Li L."/>
            <person name="Tang Y."/>
            <person name="Lv G."/>
            <person name="Zhou Y."/>
            <person name="Sun X."/>
            <person name="Brodelius P.E."/>
            <person name="Rose J.K.C."/>
            <person name="Tang K."/>
        </authorList>
    </citation>
    <scope>NUCLEOTIDE SEQUENCE [LARGE SCALE GENOMIC DNA]</scope>
    <source>
        <strain evidence="4">cv. Huhao1</strain>
        <tissue evidence="3">Leaf</tissue>
    </source>
</reference>
<proteinExistence type="predicted"/>
<protein>
    <submittedName>
        <fullName evidence="3">Zinc finger, C2H2, DNA-binding domain protein</fullName>
    </submittedName>
</protein>
<gene>
    <name evidence="3" type="ORF">CTI12_AA421510</name>
</gene>
<dbReference type="PROSITE" id="PS50157">
    <property type="entry name" value="ZINC_FINGER_C2H2_2"/>
    <property type="match status" value="1"/>
</dbReference>
<name>A0A2U1M4Q3_ARTAN</name>
<evidence type="ECO:0000313" key="3">
    <source>
        <dbReference type="EMBL" id="PWA56231.1"/>
    </source>
</evidence>
<keyword evidence="1" id="KW-0862">Zinc</keyword>
<dbReference type="PANTHER" id="PTHR37701:SF17">
    <property type="entry name" value="METHYL BINDING DOMAIN117"/>
    <property type="match status" value="1"/>
</dbReference>
<comment type="caution">
    <text evidence="3">The sequence shown here is derived from an EMBL/GenBank/DDBJ whole genome shotgun (WGS) entry which is preliminary data.</text>
</comment>